<proteinExistence type="predicted"/>
<dbReference type="GO" id="GO:0019901">
    <property type="term" value="F:protein kinase binding"/>
    <property type="evidence" value="ECO:0007669"/>
    <property type="project" value="TreeGrafter"/>
</dbReference>
<dbReference type="GO" id="GO:0005730">
    <property type="term" value="C:nucleolus"/>
    <property type="evidence" value="ECO:0007669"/>
    <property type="project" value="TreeGrafter"/>
</dbReference>
<evidence type="ECO:0008006" key="4">
    <source>
        <dbReference type="Google" id="ProtNLM"/>
    </source>
</evidence>
<feature type="compositionally biased region" description="Basic and acidic residues" evidence="1">
    <location>
        <begin position="170"/>
        <end position="199"/>
    </location>
</feature>
<comment type="caution">
    <text evidence="2">The sequence shown here is derived from an EMBL/GenBank/DDBJ whole genome shotgun (WGS) entry which is preliminary data.</text>
</comment>
<dbReference type="Proteomes" id="UP000285146">
    <property type="component" value="Unassembled WGS sequence"/>
</dbReference>
<accession>A0A423XLL0</accession>
<evidence type="ECO:0000313" key="3">
    <source>
        <dbReference type="Proteomes" id="UP000285146"/>
    </source>
</evidence>
<feature type="region of interest" description="Disordered" evidence="1">
    <location>
        <begin position="102"/>
        <end position="220"/>
    </location>
</feature>
<dbReference type="InParanoid" id="A0A423XLL0"/>
<feature type="compositionally biased region" description="Basic and acidic residues" evidence="1">
    <location>
        <begin position="102"/>
        <end position="135"/>
    </location>
</feature>
<dbReference type="AlphaFoldDB" id="A0A423XLL0"/>
<gene>
    <name evidence="2" type="ORF">VPNG_01078</name>
</gene>
<dbReference type="STRING" id="1230097.A0A423XLL0"/>
<sequence length="220" mass="23842">MSGTGPESLPTSADPRSKRPVKKRALSPTSAQASQVSSLFARPDQEIRIPSGAPDPRGRLAPPPEIVTNVQGSSAGAGSGEFHVYKAARRRENERLRVMDEEVRREKEAEEFERKRGEALMKDDEKTRRNREKREKMKARKDKAKQQVQKGAGKGAEKQAAGAGGGLKPRVVDRTGEATEEAARDGETKGDRMDTDPKGDNIPAAAAPVSVPGLVIHDDD</sequence>
<feature type="compositionally biased region" description="Polar residues" evidence="1">
    <location>
        <begin position="27"/>
        <end position="38"/>
    </location>
</feature>
<dbReference type="EMBL" id="LKEB01000003">
    <property type="protein sequence ID" value="ROW17063.1"/>
    <property type="molecule type" value="Genomic_DNA"/>
</dbReference>
<dbReference type="InterPro" id="IPR009548">
    <property type="entry name" value="Prkrip1"/>
</dbReference>
<dbReference type="PANTHER" id="PTHR13507">
    <property type="entry name" value="PRKR-INTERACTING PROTEIN 1"/>
    <property type="match status" value="1"/>
</dbReference>
<reference evidence="2 3" key="1">
    <citation type="submission" date="2015-09" db="EMBL/GenBank/DDBJ databases">
        <title>Host preference determinants of Valsa canker pathogens revealed by comparative genomics.</title>
        <authorList>
            <person name="Yin Z."/>
            <person name="Huang L."/>
        </authorList>
    </citation>
    <scope>NUCLEOTIDE SEQUENCE [LARGE SCALE GENOMIC DNA]</scope>
    <source>
        <strain evidence="2 3">SXYLt</strain>
    </source>
</reference>
<dbReference type="Pfam" id="PF06658">
    <property type="entry name" value="DUF1168"/>
    <property type="match status" value="1"/>
</dbReference>
<feature type="region of interest" description="Disordered" evidence="1">
    <location>
        <begin position="1"/>
        <end position="81"/>
    </location>
</feature>
<dbReference type="GO" id="GO:0004860">
    <property type="term" value="F:protein kinase inhibitor activity"/>
    <property type="evidence" value="ECO:0007669"/>
    <property type="project" value="TreeGrafter"/>
</dbReference>
<dbReference type="PANTHER" id="PTHR13507:SF0">
    <property type="entry name" value="PRKR-INTERACTING PROTEIN 1"/>
    <property type="match status" value="1"/>
</dbReference>
<feature type="compositionally biased region" description="Polar residues" evidence="1">
    <location>
        <begin position="1"/>
        <end position="11"/>
    </location>
</feature>
<name>A0A423XLL0_9PEZI</name>
<keyword evidence="3" id="KW-1185">Reference proteome</keyword>
<evidence type="ECO:0000256" key="1">
    <source>
        <dbReference type="SAM" id="MobiDB-lite"/>
    </source>
</evidence>
<protein>
    <recommendedName>
        <fullName evidence="4">DUF1168 domain protein</fullName>
    </recommendedName>
</protein>
<evidence type="ECO:0000313" key="2">
    <source>
        <dbReference type="EMBL" id="ROW17063.1"/>
    </source>
</evidence>
<organism evidence="2 3">
    <name type="scientific">Cytospora leucostoma</name>
    <dbReference type="NCBI Taxonomy" id="1230097"/>
    <lineage>
        <taxon>Eukaryota</taxon>
        <taxon>Fungi</taxon>
        <taxon>Dikarya</taxon>
        <taxon>Ascomycota</taxon>
        <taxon>Pezizomycotina</taxon>
        <taxon>Sordariomycetes</taxon>
        <taxon>Sordariomycetidae</taxon>
        <taxon>Diaporthales</taxon>
        <taxon>Cytosporaceae</taxon>
        <taxon>Cytospora</taxon>
    </lineage>
</organism>
<dbReference type="OrthoDB" id="10067079at2759"/>
<dbReference type="GO" id="GO:0003725">
    <property type="term" value="F:double-stranded RNA binding"/>
    <property type="evidence" value="ECO:0007669"/>
    <property type="project" value="InterPro"/>
</dbReference>